<accession>A0A0A9AZU4</accession>
<evidence type="ECO:0000313" key="1">
    <source>
        <dbReference type="EMBL" id="JAD55423.1"/>
    </source>
</evidence>
<reference evidence="1" key="2">
    <citation type="journal article" date="2015" name="Data Brief">
        <title>Shoot transcriptome of the giant reed, Arundo donax.</title>
        <authorList>
            <person name="Barrero R.A."/>
            <person name="Guerrero F.D."/>
            <person name="Moolhuijzen P."/>
            <person name="Goolsby J.A."/>
            <person name="Tidwell J."/>
            <person name="Bellgard S.E."/>
            <person name="Bellgard M.I."/>
        </authorList>
    </citation>
    <scope>NUCLEOTIDE SEQUENCE</scope>
    <source>
        <tissue evidence="1">Shoot tissue taken approximately 20 cm above the soil surface</tissue>
    </source>
</reference>
<organism evidence="1">
    <name type="scientific">Arundo donax</name>
    <name type="common">Giant reed</name>
    <name type="synonym">Donax arundinaceus</name>
    <dbReference type="NCBI Taxonomy" id="35708"/>
    <lineage>
        <taxon>Eukaryota</taxon>
        <taxon>Viridiplantae</taxon>
        <taxon>Streptophyta</taxon>
        <taxon>Embryophyta</taxon>
        <taxon>Tracheophyta</taxon>
        <taxon>Spermatophyta</taxon>
        <taxon>Magnoliopsida</taxon>
        <taxon>Liliopsida</taxon>
        <taxon>Poales</taxon>
        <taxon>Poaceae</taxon>
        <taxon>PACMAD clade</taxon>
        <taxon>Arundinoideae</taxon>
        <taxon>Arundineae</taxon>
        <taxon>Arundo</taxon>
    </lineage>
</organism>
<dbReference type="AlphaFoldDB" id="A0A0A9AZU4"/>
<protein>
    <submittedName>
        <fullName evidence="1">CHI8</fullName>
    </submittedName>
</protein>
<reference evidence="1" key="1">
    <citation type="submission" date="2014-09" db="EMBL/GenBank/DDBJ databases">
        <authorList>
            <person name="Magalhaes I.L.F."/>
            <person name="Oliveira U."/>
            <person name="Santos F.R."/>
            <person name="Vidigal T.H.D.A."/>
            <person name="Brescovit A.D."/>
            <person name="Santos A.J."/>
        </authorList>
    </citation>
    <scope>NUCLEOTIDE SEQUENCE</scope>
    <source>
        <tissue evidence="1">Shoot tissue taken approximately 20 cm above the soil surface</tissue>
    </source>
</reference>
<dbReference type="EMBL" id="GBRH01242472">
    <property type="protein sequence ID" value="JAD55423.1"/>
    <property type="molecule type" value="Transcribed_RNA"/>
</dbReference>
<name>A0A0A9AZU4_ARUDO</name>
<proteinExistence type="predicted"/>
<sequence>MRSVPEGLGPMPHSPPPLMTLVITPYPGGARPAARSAAVGVHRPVATAWHDGLDACAVIQNQMAVLKDTTGSVATRFGFPTRSTPSAFPAAS</sequence>